<dbReference type="Pfam" id="PF15508">
    <property type="entry name" value="NAAA-beta"/>
    <property type="match status" value="1"/>
</dbReference>
<dbReference type="Gene3D" id="3.60.60.10">
    <property type="entry name" value="Penicillin V Acylase, Chain A"/>
    <property type="match status" value="1"/>
</dbReference>
<dbReference type="AlphaFoldDB" id="A0A5C3KXE3"/>
<evidence type="ECO:0000313" key="3">
    <source>
        <dbReference type="EMBL" id="TFK25142.1"/>
    </source>
</evidence>
<protein>
    <recommendedName>
        <fullName evidence="1">ceramidase</fullName>
        <ecNumber evidence="1">3.5.1.23</ecNumber>
    </recommendedName>
</protein>
<dbReference type="STRING" id="230819.A0A5C3KXE3"/>
<evidence type="ECO:0000256" key="1">
    <source>
        <dbReference type="ARBA" id="ARBA00011891"/>
    </source>
</evidence>
<accession>A0A5C3KXE3</accession>
<sequence length="383" mass="42358">MTGNPQPPPLYIIDLSKPPKERYADICKDFTVEIKELSQVYDEILQMTGYPRILGCIAKLLLRRVFSKDETKEIRGISEASGIPLNLVVAYNTFLDLFSGCVSGGVQVQERGMLHFRGLDWHMEPLREMIIRVQYVRGGKVVARAVTYAGYVGTLTGVREGLSIALNYRARINSSHTVRSHRWHQLSLLLGWRPSISSQLRTFLLSPGPAPTLAQVAEVLAQSTSSPCYLTFCSPTSVMLVEKDLRTAVVHESDNFLSVTNHDKAMEGWTQEDWHRIITEEGIPDVGGVHDIMKDSIERKECMSNLWKTTIGADGTAAGPSASSPVTVGDVKQWLRTYPIRNETTHFSCIMDPSAPGGGLVWVETCEGALAACTNSNMTTTLI</sequence>
<organism evidence="3 4">
    <name type="scientific">Coprinopsis marcescibilis</name>
    <name type="common">Agaric fungus</name>
    <name type="synonym">Psathyrella marcescibilis</name>
    <dbReference type="NCBI Taxonomy" id="230819"/>
    <lineage>
        <taxon>Eukaryota</taxon>
        <taxon>Fungi</taxon>
        <taxon>Dikarya</taxon>
        <taxon>Basidiomycota</taxon>
        <taxon>Agaricomycotina</taxon>
        <taxon>Agaricomycetes</taxon>
        <taxon>Agaricomycetidae</taxon>
        <taxon>Agaricales</taxon>
        <taxon>Agaricineae</taxon>
        <taxon>Psathyrellaceae</taxon>
        <taxon>Coprinopsis</taxon>
    </lineage>
</organism>
<dbReference type="EMBL" id="ML210190">
    <property type="protein sequence ID" value="TFK25142.1"/>
    <property type="molecule type" value="Genomic_DNA"/>
</dbReference>
<dbReference type="EC" id="3.5.1.23" evidence="1"/>
<dbReference type="Proteomes" id="UP000307440">
    <property type="component" value="Unassembled WGS sequence"/>
</dbReference>
<dbReference type="OrthoDB" id="5273684at2759"/>
<gene>
    <name evidence="3" type="ORF">FA15DRAFT_591146</name>
</gene>
<dbReference type="PANTHER" id="PTHR28583">
    <property type="entry name" value="ACID AMIDASE"/>
    <property type="match status" value="1"/>
</dbReference>
<dbReference type="GO" id="GO:0017040">
    <property type="term" value="F:N-acylsphingosine amidohydrolase activity"/>
    <property type="evidence" value="ECO:0007669"/>
    <property type="project" value="UniProtKB-EC"/>
</dbReference>
<keyword evidence="4" id="KW-1185">Reference proteome</keyword>
<dbReference type="InterPro" id="IPR029130">
    <property type="entry name" value="Acid_ceramidase_N"/>
</dbReference>
<evidence type="ECO:0000313" key="4">
    <source>
        <dbReference type="Proteomes" id="UP000307440"/>
    </source>
</evidence>
<feature type="domain" description="Acid ceramidase N-terminal" evidence="2">
    <location>
        <begin position="6"/>
        <end position="64"/>
    </location>
</feature>
<dbReference type="PANTHER" id="PTHR28583:SF1">
    <property type="entry name" value="ACID CERAMIDASE"/>
    <property type="match status" value="1"/>
</dbReference>
<reference evidence="3 4" key="1">
    <citation type="journal article" date="2019" name="Nat. Ecol. Evol.">
        <title>Megaphylogeny resolves global patterns of mushroom evolution.</title>
        <authorList>
            <person name="Varga T."/>
            <person name="Krizsan K."/>
            <person name="Foldi C."/>
            <person name="Dima B."/>
            <person name="Sanchez-Garcia M."/>
            <person name="Sanchez-Ramirez S."/>
            <person name="Szollosi G.J."/>
            <person name="Szarkandi J.G."/>
            <person name="Papp V."/>
            <person name="Albert L."/>
            <person name="Andreopoulos W."/>
            <person name="Angelini C."/>
            <person name="Antonin V."/>
            <person name="Barry K.W."/>
            <person name="Bougher N.L."/>
            <person name="Buchanan P."/>
            <person name="Buyck B."/>
            <person name="Bense V."/>
            <person name="Catcheside P."/>
            <person name="Chovatia M."/>
            <person name="Cooper J."/>
            <person name="Damon W."/>
            <person name="Desjardin D."/>
            <person name="Finy P."/>
            <person name="Geml J."/>
            <person name="Haridas S."/>
            <person name="Hughes K."/>
            <person name="Justo A."/>
            <person name="Karasinski D."/>
            <person name="Kautmanova I."/>
            <person name="Kiss B."/>
            <person name="Kocsube S."/>
            <person name="Kotiranta H."/>
            <person name="LaButti K.M."/>
            <person name="Lechner B.E."/>
            <person name="Liimatainen K."/>
            <person name="Lipzen A."/>
            <person name="Lukacs Z."/>
            <person name="Mihaltcheva S."/>
            <person name="Morgado L.N."/>
            <person name="Niskanen T."/>
            <person name="Noordeloos M.E."/>
            <person name="Ohm R.A."/>
            <person name="Ortiz-Santana B."/>
            <person name="Ovrebo C."/>
            <person name="Racz N."/>
            <person name="Riley R."/>
            <person name="Savchenko A."/>
            <person name="Shiryaev A."/>
            <person name="Soop K."/>
            <person name="Spirin V."/>
            <person name="Szebenyi C."/>
            <person name="Tomsovsky M."/>
            <person name="Tulloss R.E."/>
            <person name="Uehling J."/>
            <person name="Grigoriev I.V."/>
            <person name="Vagvolgyi C."/>
            <person name="Papp T."/>
            <person name="Martin F.M."/>
            <person name="Miettinen O."/>
            <person name="Hibbett D.S."/>
            <person name="Nagy L.G."/>
        </authorList>
    </citation>
    <scope>NUCLEOTIDE SEQUENCE [LARGE SCALE GENOMIC DNA]</scope>
    <source>
        <strain evidence="3 4">CBS 121175</strain>
    </source>
</reference>
<proteinExistence type="predicted"/>
<evidence type="ECO:0000259" key="2">
    <source>
        <dbReference type="Pfam" id="PF15508"/>
    </source>
</evidence>
<name>A0A5C3KXE3_COPMA</name>